<dbReference type="Proteomes" id="UP000829291">
    <property type="component" value="Chromosome 7"/>
</dbReference>
<dbReference type="PANTHER" id="PTHR24379">
    <property type="entry name" value="KRAB AND ZINC FINGER DOMAIN-CONTAINING"/>
    <property type="match status" value="1"/>
</dbReference>
<dbReference type="InterPro" id="IPR013087">
    <property type="entry name" value="Znf_C2H2_type"/>
</dbReference>
<evidence type="ECO:0000313" key="8">
    <source>
        <dbReference type="Proteomes" id="UP000829291"/>
    </source>
</evidence>
<dbReference type="Gene3D" id="3.30.160.60">
    <property type="entry name" value="Classic Zinc Finger"/>
    <property type="match status" value="8"/>
</dbReference>
<feature type="domain" description="C2H2-type" evidence="7">
    <location>
        <begin position="994"/>
        <end position="1022"/>
    </location>
</feature>
<name>A0ABM3GN23_NEOLC</name>
<accession>A0ABM3GN23</accession>
<feature type="region of interest" description="Disordered" evidence="6">
    <location>
        <begin position="2041"/>
        <end position="2070"/>
    </location>
</feature>
<dbReference type="RefSeq" id="XP_046601676.1">
    <property type="nucleotide sequence ID" value="XM_046745720.1"/>
</dbReference>
<dbReference type="GeneID" id="124295489"/>
<feature type="domain" description="C2H2-type" evidence="7">
    <location>
        <begin position="872"/>
        <end position="899"/>
    </location>
</feature>
<feature type="region of interest" description="Disordered" evidence="6">
    <location>
        <begin position="1432"/>
        <end position="1455"/>
    </location>
</feature>
<feature type="compositionally biased region" description="Polar residues" evidence="6">
    <location>
        <begin position="51"/>
        <end position="65"/>
    </location>
</feature>
<reference evidence="9" key="1">
    <citation type="submission" date="2025-08" db="UniProtKB">
        <authorList>
            <consortium name="RefSeq"/>
        </authorList>
    </citation>
    <scope>IDENTIFICATION</scope>
    <source>
        <tissue evidence="9">Thorax and Abdomen</tissue>
    </source>
</reference>
<feature type="domain" description="C2H2-type" evidence="7">
    <location>
        <begin position="1294"/>
        <end position="1322"/>
    </location>
</feature>
<feature type="domain" description="C2H2-type" evidence="7">
    <location>
        <begin position="961"/>
        <end position="989"/>
    </location>
</feature>
<dbReference type="SMART" id="SM00355">
    <property type="entry name" value="ZnF_C2H2"/>
    <property type="match status" value="20"/>
</dbReference>
<keyword evidence="2" id="KW-0677">Repeat</keyword>
<organism evidence="8 9">
    <name type="scientific">Neodiprion lecontei</name>
    <name type="common">Redheaded pine sawfly</name>
    <dbReference type="NCBI Taxonomy" id="441921"/>
    <lineage>
        <taxon>Eukaryota</taxon>
        <taxon>Metazoa</taxon>
        <taxon>Ecdysozoa</taxon>
        <taxon>Arthropoda</taxon>
        <taxon>Hexapoda</taxon>
        <taxon>Insecta</taxon>
        <taxon>Pterygota</taxon>
        <taxon>Neoptera</taxon>
        <taxon>Endopterygota</taxon>
        <taxon>Hymenoptera</taxon>
        <taxon>Tenthredinoidea</taxon>
        <taxon>Diprionidae</taxon>
        <taxon>Diprioninae</taxon>
        <taxon>Neodiprion</taxon>
    </lineage>
</organism>
<dbReference type="SUPFAM" id="SSF57667">
    <property type="entry name" value="beta-beta-alpha zinc fingers"/>
    <property type="match status" value="9"/>
</dbReference>
<dbReference type="PROSITE" id="PS50157">
    <property type="entry name" value="ZINC_FINGER_C2H2_2"/>
    <property type="match status" value="12"/>
</dbReference>
<dbReference type="PANTHER" id="PTHR24379:SF121">
    <property type="entry name" value="C2H2-TYPE DOMAIN-CONTAINING PROTEIN"/>
    <property type="match status" value="1"/>
</dbReference>
<feature type="domain" description="C2H2-type" evidence="7">
    <location>
        <begin position="231"/>
        <end position="256"/>
    </location>
</feature>
<keyword evidence="1" id="KW-0479">Metal-binding</keyword>
<evidence type="ECO:0000256" key="4">
    <source>
        <dbReference type="ARBA" id="ARBA00022833"/>
    </source>
</evidence>
<feature type="domain" description="C2H2-type" evidence="7">
    <location>
        <begin position="1124"/>
        <end position="1151"/>
    </location>
</feature>
<feature type="domain" description="C2H2-type" evidence="7">
    <location>
        <begin position="2145"/>
        <end position="2172"/>
    </location>
</feature>
<feature type="compositionally biased region" description="Polar residues" evidence="6">
    <location>
        <begin position="2043"/>
        <end position="2054"/>
    </location>
</feature>
<dbReference type="InterPro" id="IPR036236">
    <property type="entry name" value="Znf_C2H2_sf"/>
</dbReference>
<keyword evidence="3 5" id="KW-0863">Zinc-finger</keyword>
<feature type="domain" description="C2H2-type" evidence="7">
    <location>
        <begin position="2247"/>
        <end position="2272"/>
    </location>
</feature>
<evidence type="ECO:0000256" key="6">
    <source>
        <dbReference type="SAM" id="MobiDB-lite"/>
    </source>
</evidence>
<feature type="compositionally biased region" description="Basic and acidic residues" evidence="6">
    <location>
        <begin position="1350"/>
        <end position="1360"/>
    </location>
</feature>
<evidence type="ECO:0000256" key="5">
    <source>
        <dbReference type="PROSITE-ProRule" id="PRU00042"/>
    </source>
</evidence>
<evidence type="ECO:0000256" key="1">
    <source>
        <dbReference type="ARBA" id="ARBA00022723"/>
    </source>
</evidence>
<evidence type="ECO:0000259" key="7">
    <source>
        <dbReference type="PROSITE" id="PS50157"/>
    </source>
</evidence>
<feature type="domain" description="C2H2-type" evidence="7">
    <location>
        <begin position="2119"/>
        <end position="2146"/>
    </location>
</feature>
<proteinExistence type="predicted"/>
<feature type="region of interest" description="Disordered" evidence="6">
    <location>
        <begin position="41"/>
        <end position="77"/>
    </location>
</feature>
<feature type="domain" description="C2H2-type" evidence="7">
    <location>
        <begin position="1155"/>
        <end position="1178"/>
    </location>
</feature>
<gene>
    <name evidence="9" type="primary">LOC124295489</name>
</gene>
<sequence length="2272" mass="258227">MARSFTYDRPLDVKIIPVSENSNHEFQTLLGIKKEVEDVPSDEEVGLSEFESANNLELSSANTSKVKPDDGKGENHPHVVAKFRDLLTRSGQSYGITGKKRKREREYKTEDKLNSCEVDRIKRRRSGSSVTSEIPNHRCELGITSERRNTRSSIRQKICSNSDNVDKNSMLNSSDLNEIGDKAKNEINSNSIPMTVLRKSANMHCDICGLCFTSHQNLQAHKSYYSTDGKYKCNICGLRFPRLTLLSRHKRIAHSGIPHKYWYRNKCHICMDRFKKKLSLIVHISHLHAKELASNKKSKSLYKEVVLRHIAIGKRRKTQACVNNSELSVKSAPPINSNNYEVSLDEITTFYEDFIESVGDPNNEDAHVGETLSVQQDAEYQNISLDNQATKGAVNSDCKKVSTSSTGQRLEYVEASNLAQCDRVKVIEQQKLEPLITDSEQTSIGLKKPQEIIGNSACSSKKVLNENKGMQESKEHTKKLNELPLGSDRSLSTLSEDVSLQLQQDSVQRLGKSANESIAYKFNPQQDATNEKKRPPSLEQLNYQVLSNDGGSEERGEWETAKPTDRHCYVCNKFFQNKGLLVSHYIKIHVEPGSFRCCLCNAHLKSPKRLRIHLFKHCNMPIEKIFLKFCRSCKIELNMFSLKTLCVSCEKGYKLNRLKFVQSKLEYIPMSNNQRLAHTLACKKICSSDNGRELLHETPVVMNSNDVNVLSVAEDSAKNGLKVECSITSDEISKNSKCLGSNSSFSQSSTAHTDLEYRKPKSQIGVISDDCKKITRTCNYKTRTKTLKVGSKKRFKSIRFFTHDKRCTKNLMTRRRHELFKRKSTGKRINRPHFRSNTKQSFYHRCKTCGLNCCCGKNLKIHERRYSTNGKNACKMCGLIFAWKHELVIHMKTAHNPKPLFSRRIRCEICNQGFYNKKFLRIHLAHFHNIKYFQCQVGKIKFDTSQYLNDHRRYYSKTINLPCDCCDQTFNCKYALEYHKVHIHNPEEPKVYKYSCDRCDCAFPDKLSLQAHIGHLHVVQDHDSLVTTSMKGAHAPADLHLEDIGFSNKTEDAFINSNVEMNNSNARKHENEIQCEETMHETTNSATTRTHILSQYKCDICKISFVEPHNMLDHEWEYSNYGTNACDVCNRKFMTKSHLKKHKVKHFRRDVICKYKCHVCKEDFLTEDDLKMHGLHLHGPQFMFKKFSERSDSRESSNSSCKKINDSDGVSKLSINDNTDNSLGVMGSEIAENERILLFQKISNRLSAELLHRNSTEETYCCDFCTARFGTWCLLKNHMKKHAYCPYYTNSSKYLCLICKNTFRTNDILRAHVIHYHTLDHKQSTTTKPESSEESILDESLKSQTGVNRDPTRVSDRDVQDTVETLPSKHAALNQSFSLPKHCNAVDDSGTIPSETKIQSFNPTDNAHVLQHNHDHPPSLSQEIQCKTKTILGDSDSGQSNDENSRDTESTNVHTIENISPQAEVTSVSVSEEWFIGDLKNLICTICTQNFDSTEEIQAHFTSVHMMNGEYACTFCGEIFSYFMDLKQHIFRLDEDSENYTCREKYRQLAELAGNTSSLKNHKGSKQNEKNLQLLSLDEADIPSKSSEKPSPNLINLGTFNICDESFPNITTSLKHWDSCFGKDRFRCDICDIMFIDQNVLNKHNMKHCQQGQEPHIARNQSSFRLNVNDRTFQIRMQYGDVLANKLQDGALITSSLVNTNISGKVRRGPISSDKILKHITSSRLRAQIAKILHIDENEDEPHVNTQIISTNAASSKVDLQLSFESQQDTDLSNKLDVVERCETEQSVGEFIENSSSRFHRDVSSIVTYPVQSTPSADILNSSDEKSSYKMLIASTNDDDETEKRHAPIKHIENKCTQQKQPSLQSHVLSTGQNSASIVPTIRSSRMLDHTHIPSSQKSRPSDCADEKRLEIVPLSSDSNGNSTYFILIKPIVGSSNDTEALDAVRTPIEKSPLIEYPSKRLPRSIPSTSGSDVRLLYYKCVESSSDSPSERVDNKPTVIQRGHNLKPHLHGGIQKLRLKILPNRSNIVISPLRGSPYEWNSKAGNSGGNNLHNASDPRGVSSGSNDNTTILTRFNMAGDSPTYPVLNSSHDGEQKGVDDRANDAHKELKFNKFRKNILRCRYCTMLFKEKNQLLEHMLIHKANNQCPACGLSFSNDKALQQHLPEHRSSRCIECNKVNFFNDPPCYPAGTFVFCSECKAVLPPPLRTLTQSSTNLNRRIMKCGICMETFNTISQMSVHFRNTHLSFVCSICSLGFSSQINLNKHIEAHKAK</sequence>
<evidence type="ECO:0000313" key="9">
    <source>
        <dbReference type="RefSeq" id="XP_046601676.1"/>
    </source>
</evidence>
<feature type="region of interest" description="Disordered" evidence="6">
    <location>
        <begin position="2082"/>
        <end position="2101"/>
    </location>
</feature>
<feature type="region of interest" description="Disordered" evidence="6">
    <location>
        <begin position="1321"/>
        <end position="1362"/>
    </location>
</feature>
<feature type="domain" description="C2H2-type" evidence="7">
    <location>
        <begin position="2221"/>
        <end position="2244"/>
    </location>
</feature>
<protein>
    <submittedName>
        <fullName evidence="9">Uncharacterized protein LOC124295489 isoform X2</fullName>
    </submittedName>
</protein>
<feature type="domain" description="C2H2-type" evidence="7">
    <location>
        <begin position="1626"/>
        <end position="1655"/>
    </location>
</feature>
<feature type="compositionally biased region" description="Basic and acidic residues" evidence="6">
    <location>
        <begin position="66"/>
        <end position="77"/>
    </location>
</feature>
<dbReference type="PROSITE" id="PS00028">
    <property type="entry name" value="ZINC_FINGER_C2H2_1"/>
    <property type="match status" value="17"/>
</dbReference>
<keyword evidence="4" id="KW-0862">Zinc</keyword>
<feature type="compositionally biased region" description="Basic and acidic residues" evidence="6">
    <location>
        <begin position="2091"/>
        <end position="2101"/>
    </location>
</feature>
<evidence type="ECO:0000256" key="3">
    <source>
        <dbReference type="ARBA" id="ARBA00022771"/>
    </source>
</evidence>
<dbReference type="Pfam" id="PF00096">
    <property type="entry name" value="zf-C2H2"/>
    <property type="match status" value="2"/>
</dbReference>
<keyword evidence="8" id="KW-1185">Reference proteome</keyword>
<evidence type="ECO:0000256" key="2">
    <source>
        <dbReference type="ARBA" id="ARBA00022737"/>
    </source>
</evidence>